<evidence type="ECO:0000313" key="4">
    <source>
        <dbReference type="EMBL" id="MFB9327011.1"/>
    </source>
</evidence>
<dbReference type="InterPro" id="IPR051398">
    <property type="entry name" value="Polysacch_Deacetylase"/>
</dbReference>
<evidence type="ECO:0000256" key="2">
    <source>
        <dbReference type="ARBA" id="ARBA00022729"/>
    </source>
</evidence>
<gene>
    <name evidence="4" type="ORF">ACFFSY_13870</name>
</gene>
<comment type="subcellular location">
    <subcellularLocation>
        <location evidence="1">Secreted</location>
    </subcellularLocation>
</comment>
<sequence length="405" mass="45081">MPRATLPKDLLTSAGTVILPCNTLTGWTTTAGTIALDNQTFLAGKSQSVRIEQTVAGTAAYSRKTGMALDLSDLETLEVVFRIKKRADLSSIRISLENGGSNYYYVYLPVQFSDMIDNHGWYRIRVSRKEFLINGSPSWLSPFTAIGLRVSGNAGVMASVQFDQVAYNVKGLPKVLFTYDDAWQSVYDKAFPIHQRYGQRATTWAVSRFAQSNDPNYARPATLDILHNAGWDIGNHTDGHDRYTQQAEVGGLTGLVESYRVCRDWLRSRGYRGVDHVCYPAGEFGDDLIEGLKSLGVKTARSTISDVTATPVDNLHKLKTFPLGSTTTRAAVLDVLQKVRDTGCSVHFMLHRVEDIPIPPIPDICYPTAELEWLCDVVKSMGFDVVTISEWYEQLTSPRRPVNRI</sequence>
<keyword evidence="5" id="KW-1185">Reference proteome</keyword>
<comment type="caution">
    <text evidence="4">The sequence shown here is derived from an EMBL/GenBank/DDBJ whole genome shotgun (WGS) entry which is preliminary data.</text>
</comment>
<accession>A0ABV5KQZ0</accession>
<dbReference type="InterPro" id="IPR002509">
    <property type="entry name" value="NODB_dom"/>
</dbReference>
<dbReference type="RefSeq" id="WP_377494835.1">
    <property type="nucleotide sequence ID" value="NZ_JBHMDO010000022.1"/>
</dbReference>
<evidence type="ECO:0000259" key="3">
    <source>
        <dbReference type="PROSITE" id="PS51677"/>
    </source>
</evidence>
<evidence type="ECO:0000256" key="1">
    <source>
        <dbReference type="ARBA" id="ARBA00004613"/>
    </source>
</evidence>
<dbReference type="Gene3D" id="3.20.20.370">
    <property type="entry name" value="Glycoside hydrolase/deacetylase"/>
    <property type="match status" value="1"/>
</dbReference>
<dbReference type="Pfam" id="PF01522">
    <property type="entry name" value="Polysacc_deac_1"/>
    <property type="match status" value="1"/>
</dbReference>
<proteinExistence type="predicted"/>
<dbReference type="InterPro" id="IPR011330">
    <property type="entry name" value="Glyco_hydro/deAcase_b/a-brl"/>
</dbReference>
<protein>
    <submittedName>
        <fullName evidence="4">Polysaccharide deacetylase family protein</fullName>
    </submittedName>
</protein>
<dbReference type="PANTHER" id="PTHR34216:SF3">
    <property type="entry name" value="POLY-BETA-1,6-N-ACETYL-D-GLUCOSAMINE N-DEACETYLASE"/>
    <property type="match status" value="1"/>
</dbReference>
<evidence type="ECO:0000313" key="5">
    <source>
        <dbReference type="Proteomes" id="UP001589747"/>
    </source>
</evidence>
<dbReference type="CDD" id="cd10970">
    <property type="entry name" value="CE4_DAC_u1_6s"/>
    <property type="match status" value="1"/>
</dbReference>
<name>A0ABV5KQZ0_9BACL</name>
<feature type="domain" description="NodB homology" evidence="3">
    <location>
        <begin position="173"/>
        <end position="405"/>
    </location>
</feature>
<dbReference type="SUPFAM" id="SSF88713">
    <property type="entry name" value="Glycoside hydrolase/deacetylase"/>
    <property type="match status" value="1"/>
</dbReference>
<reference evidence="4 5" key="1">
    <citation type="submission" date="2024-09" db="EMBL/GenBank/DDBJ databases">
        <authorList>
            <person name="Sun Q."/>
            <person name="Mori K."/>
        </authorList>
    </citation>
    <scope>NUCLEOTIDE SEQUENCE [LARGE SCALE GENOMIC DNA]</scope>
    <source>
        <strain evidence="4 5">TISTR 2452</strain>
    </source>
</reference>
<dbReference type="PROSITE" id="PS51677">
    <property type="entry name" value="NODB"/>
    <property type="match status" value="1"/>
</dbReference>
<organism evidence="4 5">
    <name type="scientific">Paenibacillus aurantiacus</name>
    <dbReference type="NCBI Taxonomy" id="1936118"/>
    <lineage>
        <taxon>Bacteria</taxon>
        <taxon>Bacillati</taxon>
        <taxon>Bacillota</taxon>
        <taxon>Bacilli</taxon>
        <taxon>Bacillales</taxon>
        <taxon>Paenibacillaceae</taxon>
        <taxon>Paenibacillus</taxon>
    </lineage>
</organism>
<dbReference type="Proteomes" id="UP001589747">
    <property type="component" value="Unassembled WGS sequence"/>
</dbReference>
<keyword evidence="2" id="KW-0732">Signal</keyword>
<dbReference type="EMBL" id="JBHMDO010000022">
    <property type="protein sequence ID" value="MFB9327011.1"/>
    <property type="molecule type" value="Genomic_DNA"/>
</dbReference>
<dbReference type="PANTHER" id="PTHR34216">
    <property type="match status" value="1"/>
</dbReference>